<feature type="region of interest" description="Disordered" evidence="1">
    <location>
        <begin position="222"/>
        <end position="268"/>
    </location>
</feature>
<dbReference type="EMBL" id="HBIX01000089">
    <property type="protein sequence ID" value="CAE0707355.1"/>
    <property type="molecule type" value="Transcribed_RNA"/>
</dbReference>
<feature type="compositionally biased region" description="Basic and acidic residues" evidence="1">
    <location>
        <begin position="126"/>
        <end position="149"/>
    </location>
</feature>
<dbReference type="AlphaFoldDB" id="A0A7S4EE49"/>
<name>A0A7S4EE49_9STRA</name>
<evidence type="ECO:0000313" key="2">
    <source>
        <dbReference type="EMBL" id="CAE0707355.1"/>
    </source>
</evidence>
<gene>
    <name evidence="2" type="ORF">PAUS00366_LOCUS75</name>
</gene>
<proteinExistence type="predicted"/>
<organism evidence="2">
    <name type="scientific">Pseudo-nitzschia australis</name>
    <dbReference type="NCBI Taxonomy" id="44445"/>
    <lineage>
        <taxon>Eukaryota</taxon>
        <taxon>Sar</taxon>
        <taxon>Stramenopiles</taxon>
        <taxon>Ochrophyta</taxon>
        <taxon>Bacillariophyta</taxon>
        <taxon>Bacillariophyceae</taxon>
        <taxon>Bacillariophycidae</taxon>
        <taxon>Bacillariales</taxon>
        <taxon>Bacillariaceae</taxon>
        <taxon>Pseudo-nitzschia</taxon>
    </lineage>
</organism>
<accession>A0A7S4EE49</accession>
<feature type="region of interest" description="Disordered" evidence="1">
    <location>
        <begin position="116"/>
        <end position="158"/>
    </location>
</feature>
<feature type="compositionally biased region" description="Low complexity" evidence="1">
    <location>
        <begin position="1"/>
        <end position="11"/>
    </location>
</feature>
<feature type="region of interest" description="Disordered" evidence="1">
    <location>
        <begin position="1"/>
        <end position="22"/>
    </location>
</feature>
<evidence type="ECO:0000256" key="1">
    <source>
        <dbReference type="SAM" id="MobiDB-lite"/>
    </source>
</evidence>
<reference evidence="2" key="1">
    <citation type="submission" date="2021-01" db="EMBL/GenBank/DDBJ databases">
        <authorList>
            <person name="Corre E."/>
            <person name="Pelletier E."/>
            <person name="Niang G."/>
            <person name="Scheremetjew M."/>
            <person name="Finn R."/>
            <person name="Kale V."/>
            <person name="Holt S."/>
            <person name="Cochrane G."/>
            <person name="Meng A."/>
            <person name="Brown T."/>
            <person name="Cohen L."/>
        </authorList>
    </citation>
    <scope>NUCLEOTIDE SEQUENCE</scope>
    <source>
        <strain evidence="2">10249 10 AB</strain>
    </source>
</reference>
<sequence>MVQQQQDQQQQTIAEEEHGNNIVARSEYEAALAAIESSFDNFDFRLSLSQQHQHDDNNVDGDDNNPDRALHVLDQEMITEIYQAAKASLLNNIKRVSRPINDDDYSNYVDQYHVVLDDDDDSDNDDNYKDFNDDDIGKNDCSEENHKDDGEEQEIDEEELVDKKAWKDAQALRTRIRTMAAMVQSVRERVLQHTEQGISSSVSKNLVDAPIQIVFDGEEECDARNHDNNDSNKEKHGDASNDKENLTRNDRASRGIPDLRNNADSSSSLEDSLKDLTKLLGNPQWTRLPNRIQSLQETIETIQKETAEDRILSQTEIAITSRYKDTIDKSARQKVFGENYEKGNSSSSMNDDSTAAMNPMDRLALFGQLFS</sequence>
<protein>
    <submittedName>
        <fullName evidence="2">Uncharacterized protein</fullName>
    </submittedName>
</protein>
<feature type="compositionally biased region" description="Basic and acidic residues" evidence="1">
    <location>
        <begin position="222"/>
        <end position="253"/>
    </location>
</feature>